<gene>
    <name evidence="2" type="ORF">B0T21DRAFT_379021</name>
</gene>
<dbReference type="Proteomes" id="UP001172159">
    <property type="component" value="Unassembled WGS sequence"/>
</dbReference>
<evidence type="ECO:0000313" key="3">
    <source>
        <dbReference type="Proteomes" id="UP001172159"/>
    </source>
</evidence>
<keyword evidence="3" id="KW-1185">Reference proteome</keyword>
<accession>A0AA39ZPU0</accession>
<dbReference type="EMBL" id="JAUKTV010000029">
    <property type="protein sequence ID" value="KAK0701348.1"/>
    <property type="molecule type" value="Genomic_DNA"/>
</dbReference>
<evidence type="ECO:0000256" key="1">
    <source>
        <dbReference type="ARBA" id="ARBA00023242"/>
    </source>
</evidence>
<dbReference type="Pfam" id="PF11951">
    <property type="entry name" value="Fungal_trans_2"/>
    <property type="match status" value="1"/>
</dbReference>
<name>A0AA39ZPU0_9PEZI</name>
<proteinExistence type="predicted"/>
<comment type="caution">
    <text evidence="2">The sequence shown here is derived from an EMBL/GenBank/DDBJ whole genome shotgun (WGS) entry which is preliminary data.</text>
</comment>
<evidence type="ECO:0000313" key="2">
    <source>
        <dbReference type="EMBL" id="KAK0701348.1"/>
    </source>
</evidence>
<sequence length="195" mass="20929">MSGSQSAWHLSGIPSSAEYTLENNNASPYAATAYEHYALGLRGLKHGLTTSSSRGTKLALEILVTMLVFCFIEVIKGDESGSALYHLKPRHTVSGIIKGIYPTFAADAKILAFVAEFYAYLLSSASSSVVDGPDPSILQKTETVFKTMDETSAPIHGTLFGCVPELFRLILAAVSVSDKLSRTVTVHNTVQGRGR</sequence>
<dbReference type="InterPro" id="IPR021858">
    <property type="entry name" value="Fun_TF"/>
</dbReference>
<keyword evidence="1" id="KW-0539">Nucleus</keyword>
<dbReference type="AlphaFoldDB" id="A0AA39ZPU0"/>
<organism evidence="2 3">
    <name type="scientific">Apiosordaria backusii</name>
    <dbReference type="NCBI Taxonomy" id="314023"/>
    <lineage>
        <taxon>Eukaryota</taxon>
        <taxon>Fungi</taxon>
        <taxon>Dikarya</taxon>
        <taxon>Ascomycota</taxon>
        <taxon>Pezizomycotina</taxon>
        <taxon>Sordariomycetes</taxon>
        <taxon>Sordariomycetidae</taxon>
        <taxon>Sordariales</taxon>
        <taxon>Lasiosphaeriaceae</taxon>
        <taxon>Apiosordaria</taxon>
    </lineage>
</organism>
<reference evidence="2" key="1">
    <citation type="submission" date="2023-06" db="EMBL/GenBank/DDBJ databases">
        <title>Genome-scale phylogeny and comparative genomics of the fungal order Sordariales.</title>
        <authorList>
            <consortium name="Lawrence Berkeley National Laboratory"/>
            <person name="Hensen N."/>
            <person name="Bonometti L."/>
            <person name="Westerberg I."/>
            <person name="Brannstrom I.O."/>
            <person name="Guillou S."/>
            <person name="Cros-Aarteil S."/>
            <person name="Calhoun S."/>
            <person name="Haridas S."/>
            <person name="Kuo A."/>
            <person name="Mondo S."/>
            <person name="Pangilinan J."/>
            <person name="Riley R."/>
            <person name="Labutti K."/>
            <person name="Andreopoulos B."/>
            <person name="Lipzen A."/>
            <person name="Chen C."/>
            <person name="Yanf M."/>
            <person name="Daum C."/>
            <person name="Ng V."/>
            <person name="Clum A."/>
            <person name="Steindorff A."/>
            <person name="Ohm R."/>
            <person name="Martin F."/>
            <person name="Silar P."/>
            <person name="Natvig D."/>
            <person name="Lalanne C."/>
            <person name="Gautier V."/>
            <person name="Ament-Velasquez S.L."/>
            <person name="Kruys A."/>
            <person name="Hutchinson M.I."/>
            <person name="Powell A.J."/>
            <person name="Barry K."/>
            <person name="Miller A.N."/>
            <person name="Grigoriev I.V."/>
            <person name="Debuchy R."/>
            <person name="Gladieux P."/>
            <person name="Thoren M.H."/>
            <person name="Johannesson H."/>
        </authorList>
    </citation>
    <scope>NUCLEOTIDE SEQUENCE</scope>
    <source>
        <strain evidence="2">CBS 540.89</strain>
    </source>
</reference>
<protein>
    <submittedName>
        <fullName evidence="2">Uncharacterized protein</fullName>
    </submittedName>
</protein>